<reference evidence="1" key="1">
    <citation type="submission" date="2018-05" db="EMBL/GenBank/DDBJ databases">
        <authorList>
            <person name="Lanie J.A."/>
            <person name="Ng W.-L."/>
            <person name="Kazmierczak K.M."/>
            <person name="Andrzejewski T.M."/>
            <person name="Davidsen T.M."/>
            <person name="Wayne K.J."/>
            <person name="Tettelin H."/>
            <person name="Glass J.I."/>
            <person name="Rusch D."/>
            <person name="Podicherti R."/>
            <person name="Tsui H.-C.T."/>
            <person name="Winkler M.E."/>
        </authorList>
    </citation>
    <scope>NUCLEOTIDE SEQUENCE</scope>
</reference>
<dbReference type="GO" id="GO:0005829">
    <property type="term" value="C:cytosol"/>
    <property type="evidence" value="ECO:0007669"/>
    <property type="project" value="TreeGrafter"/>
</dbReference>
<dbReference type="Pfam" id="PF02622">
    <property type="entry name" value="DUF179"/>
    <property type="match status" value="1"/>
</dbReference>
<organism evidence="1">
    <name type="scientific">marine metagenome</name>
    <dbReference type="NCBI Taxonomy" id="408172"/>
    <lineage>
        <taxon>unclassified sequences</taxon>
        <taxon>metagenomes</taxon>
        <taxon>ecological metagenomes</taxon>
    </lineage>
</organism>
<dbReference type="InterPro" id="IPR003774">
    <property type="entry name" value="AlgH-like"/>
</dbReference>
<dbReference type="AlphaFoldDB" id="A0A381N324"/>
<name>A0A381N324_9ZZZZ</name>
<dbReference type="EMBL" id="UINC01000099">
    <property type="protein sequence ID" value="SUZ49022.1"/>
    <property type="molecule type" value="Genomic_DNA"/>
</dbReference>
<gene>
    <name evidence="1" type="ORF">METZ01_LOCUS1876</name>
</gene>
<dbReference type="PANTHER" id="PTHR30327:SF1">
    <property type="entry name" value="UPF0301 PROTEIN YQGE"/>
    <property type="match status" value="1"/>
</dbReference>
<sequence>MYTLKNKLLISMPNMTDPYFAKSVIFICEYNNDGAIGFIINKPVSTMKIISSGIKDKFFKDLLSQSKKIYFGGPVSIHEACILSDKNTKNALLNMSKKIKLSNDLELIKKILFEEKGPDNTKLIFGHSAWDKNQLDNEIKNGDWLIHDTSEIIFDKNPKTLWTELIKSAGFDKFKITGISGIS</sequence>
<evidence type="ECO:0000313" key="1">
    <source>
        <dbReference type="EMBL" id="SUZ49022.1"/>
    </source>
</evidence>
<dbReference type="SUPFAM" id="SSF143456">
    <property type="entry name" value="VC0467-like"/>
    <property type="match status" value="1"/>
</dbReference>
<protein>
    <submittedName>
        <fullName evidence="1">Uncharacterized protein</fullName>
    </submittedName>
</protein>
<dbReference type="HAMAP" id="MF_00758">
    <property type="entry name" value="UPF0301"/>
    <property type="match status" value="1"/>
</dbReference>
<accession>A0A381N324</accession>
<dbReference type="PANTHER" id="PTHR30327">
    <property type="entry name" value="UNCHARACTERIZED PROTEIN YQGE"/>
    <property type="match status" value="1"/>
</dbReference>
<proteinExistence type="inferred from homology"/>
<dbReference type="Gene3D" id="3.40.1740.10">
    <property type="entry name" value="VC0467-like"/>
    <property type="match status" value="1"/>
</dbReference>